<protein>
    <submittedName>
        <fullName evidence="1">Uncharacterized protein</fullName>
    </submittedName>
</protein>
<reference evidence="1 2" key="1">
    <citation type="submission" date="2016-12" db="EMBL/GenBank/DDBJ databases">
        <title>Genome Sequences of Twelve Sporeforming Bacillus Species Isolated from Foods.</title>
        <authorList>
            <person name="De Jong A."/>
            <person name="Holsappel S."/>
            <person name="Kuipers O.P."/>
        </authorList>
    </citation>
    <scope>NUCLEOTIDE SEQUENCE [LARGE SCALE GENOMIC DNA]</scope>
    <source>
        <strain evidence="1 2">S3E15</strain>
    </source>
</reference>
<gene>
    <name evidence="1" type="ORF">S3E15_03902</name>
</gene>
<dbReference type="AlphaFoldDB" id="A0AAP7W466"/>
<evidence type="ECO:0000313" key="2">
    <source>
        <dbReference type="Proteomes" id="UP000194131"/>
    </source>
</evidence>
<proteinExistence type="predicted"/>
<evidence type="ECO:0000313" key="1">
    <source>
        <dbReference type="EMBL" id="OSX89424.1"/>
    </source>
</evidence>
<name>A0AAP7W466_BACMY</name>
<accession>A0AAP7W466</accession>
<organism evidence="1 2">
    <name type="scientific">Bacillus mycoides</name>
    <dbReference type="NCBI Taxonomy" id="1405"/>
    <lineage>
        <taxon>Bacteria</taxon>
        <taxon>Bacillati</taxon>
        <taxon>Bacillota</taxon>
        <taxon>Bacilli</taxon>
        <taxon>Bacillales</taxon>
        <taxon>Bacillaceae</taxon>
        <taxon>Bacillus</taxon>
        <taxon>Bacillus cereus group</taxon>
    </lineage>
</organism>
<comment type="caution">
    <text evidence="1">The sequence shown here is derived from an EMBL/GenBank/DDBJ whole genome shotgun (WGS) entry which is preliminary data.</text>
</comment>
<dbReference type="EMBL" id="MRWU01000034">
    <property type="protein sequence ID" value="OSX89424.1"/>
    <property type="molecule type" value="Genomic_DNA"/>
</dbReference>
<sequence>MNGIEKDLVKYNNLKSDLLSIAKCIDCCEEKDVCFYQDLAIAYSERLKNLHDFINTEYGVNTCCNKCFESQQKS</sequence>
<dbReference type="RefSeq" id="WP_087963209.1">
    <property type="nucleotide sequence ID" value="NZ_JBNTOG010000063.1"/>
</dbReference>
<dbReference type="Proteomes" id="UP000194131">
    <property type="component" value="Unassembled WGS sequence"/>
</dbReference>